<reference evidence="2" key="1">
    <citation type="journal article" date="2021" name="bioRxiv">
        <title>Whole Genome Assembly and Annotation of Northern Wild Rice, Zizania palustris L., Supports a Whole Genome Duplication in the Zizania Genus.</title>
        <authorList>
            <person name="Haas M."/>
            <person name="Kono T."/>
            <person name="Macchietto M."/>
            <person name="Millas R."/>
            <person name="McGilp L."/>
            <person name="Shao M."/>
            <person name="Duquette J."/>
            <person name="Hirsch C.N."/>
            <person name="Kimball J."/>
        </authorList>
    </citation>
    <scope>NUCLEOTIDE SEQUENCE</scope>
    <source>
        <tissue evidence="2">Fresh leaf tissue</tissue>
    </source>
</reference>
<feature type="signal peptide" evidence="1">
    <location>
        <begin position="1"/>
        <end position="21"/>
    </location>
</feature>
<dbReference type="Proteomes" id="UP000729402">
    <property type="component" value="Unassembled WGS sequence"/>
</dbReference>
<gene>
    <name evidence="2" type="ORF">GUJ93_ZPchr0012g19258</name>
</gene>
<evidence type="ECO:0000313" key="2">
    <source>
        <dbReference type="EMBL" id="KAG8093471.1"/>
    </source>
</evidence>
<dbReference type="PANTHER" id="PTHR31676:SF27">
    <property type="entry name" value="EXPRESSED PROTEIN"/>
    <property type="match status" value="1"/>
</dbReference>
<evidence type="ECO:0000256" key="1">
    <source>
        <dbReference type="SAM" id="SignalP"/>
    </source>
</evidence>
<dbReference type="AlphaFoldDB" id="A0A8J5WR67"/>
<accession>A0A8J5WR67</accession>
<dbReference type="PANTHER" id="PTHR31676">
    <property type="entry name" value="T31J12.3 PROTEIN-RELATED"/>
    <property type="match status" value="1"/>
</dbReference>
<keyword evidence="3" id="KW-1185">Reference proteome</keyword>
<keyword evidence="1" id="KW-0732">Signal</keyword>
<organism evidence="2 3">
    <name type="scientific">Zizania palustris</name>
    <name type="common">Northern wild rice</name>
    <dbReference type="NCBI Taxonomy" id="103762"/>
    <lineage>
        <taxon>Eukaryota</taxon>
        <taxon>Viridiplantae</taxon>
        <taxon>Streptophyta</taxon>
        <taxon>Embryophyta</taxon>
        <taxon>Tracheophyta</taxon>
        <taxon>Spermatophyta</taxon>
        <taxon>Magnoliopsida</taxon>
        <taxon>Liliopsida</taxon>
        <taxon>Poales</taxon>
        <taxon>Poaceae</taxon>
        <taxon>BOP clade</taxon>
        <taxon>Oryzoideae</taxon>
        <taxon>Oryzeae</taxon>
        <taxon>Zizaniinae</taxon>
        <taxon>Zizania</taxon>
    </lineage>
</organism>
<sequence>MAAANHLVLVVVVVVVLLVVATTPGAAAAGSAAASGNGTSTPTAYEMLERYDFPRGILPEGVEGYVLRPDGSFEVYFPRDCEFLLARTWLVQYGSRIAGAASSGSLKSLQGIYVKVLFIWLPVGEVDRSGDLLSFYIGPVATSFPLADFANSPHCRGYNLAAAL</sequence>
<evidence type="ECO:0000313" key="3">
    <source>
        <dbReference type="Proteomes" id="UP000729402"/>
    </source>
</evidence>
<dbReference type="EMBL" id="JAAALK010000080">
    <property type="protein sequence ID" value="KAG8093471.1"/>
    <property type="molecule type" value="Genomic_DNA"/>
</dbReference>
<dbReference type="OrthoDB" id="1897482at2759"/>
<name>A0A8J5WR67_ZIZPA</name>
<dbReference type="InterPro" id="IPR007493">
    <property type="entry name" value="DUF538"/>
</dbReference>
<protein>
    <submittedName>
        <fullName evidence="2">Uncharacterized protein</fullName>
    </submittedName>
</protein>
<reference evidence="2" key="2">
    <citation type="submission" date="2021-02" db="EMBL/GenBank/DDBJ databases">
        <authorList>
            <person name="Kimball J.A."/>
            <person name="Haas M.W."/>
            <person name="Macchietto M."/>
            <person name="Kono T."/>
            <person name="Duquette J."/>
            <person name="Shao M."/>
        </authorList>
    </citation>
    <scope>NUCLEOTIDE SEQUENCE</scope>
    <source>
        <tissue evidence="2">Fresh leaf tissue</tissue>
    </source>
</reference>
<dbReference type="Pfam" id="PF04398">
    <property type="entry name" value="DUF538"/>
    <property type="match status" value="1"/>
</dbReference>
<proteinExistence type="predicted"/>
<comment type="caution">
    <text evidence="2">The sequence shown here is derived from an EMBL/GenBank/DDBJ whole genome shotgun (WGS) entry which is preliminary data.</text>
</comment>
<feature type="chain" id="PRO_5035302158" evidence="1">
    <location>
        <begin position="22"/>
        <end position="164"/>
    </location>
</feature>